<proteinExistence type="predicted"/>
<evidence type="ECO:0000313" key="1">
    <source>
        <dbReference type="EMBL" id="ONI39215.1"/>
    </source>
</evidence>
<dbReference type="Proteomes" id="UP000188637">
    <property type="component" value="Unassembled WGS sequence"/>
</dbReference>
<accession>A0ACC8XAE5</accession>
<gene>
    <name evidence="1" type="ORF">AN640_01920</name>
</gene>
<evidence type="ECO:0000313" key="2">
    <source>
        <dbReference type="Proteomes" id="UP000188637"/>
    </source>
</evidence>
<comment type="caution">
    <text evidence="1">The sequence shown here is derived from an EMBL/GenBank/DDBJ whole genome shotgun (WGS) entry which is preliminary data.</text>
</comment>
<sequence>MSIDLLQKMRKINRLLQRIGSERVMFMDICKVISDVVSSNSVIISNRNKILGIKNKFISGLIIG</sequence>
<protein>
    <submittedName>
        <fullName evidence="1">Uncharacterized protein</fullName>
    </submittedName>
</protein>
<keyword evidence="2" id="KW-1185">Reference proteome</keyword>
<dbReference type="EMBL" id="LJHD01000268">
    <property type="protein sequence ID" value="ONI39215.1"/>
    <property type="molecule type" value="Genomic_DNA"/>
</dbReference>
<organism evidence="1 2">
    <name type="scientific">Candidatus Epulonipiscium fishelsonii</name>
    <dbReference type="NCBI Taxonomy" id="77094"/>
    <lineage>
        <taxon>Bacteria</taxon>
        <taxon>Bacillati</taxon>
        <taxon>Bacillota</taxon>
        <taxon>Clostridia</taxon>
        <taxon>Lachnospirales</taxon>
        <taxon>Lachnospiraceae</taxon>
        <taxon>Candidatus Epulonipiscium</taxon>
    </lineage>
</organism>
<name>A0ACC8XAE5_9FIRM</name>
<reference evidence="1" key="1">
    <citation type="submission" date="2016-08" db="EMBL/GenBank/DDBJ databases">
        <authorList>
            <person name="Ngugi D.K."/>
            <person name="Miyake S."/>
            <person name="Stingl U."/>
        </authorList>
    </citation>
    <scope>NUCLEOTIDE SEQUENCE</scope>
    <source>
        <strain evidence="1">SCG-D08WGA-EpuloA1</strain>
    </source>
</reference>